<evidence type="ECO:0000256" key="1">
    <source>
        <dbReference type="SAM" id="MobiDB-lite"/>
    </source>
</evidence>
<sequence length="139" mass="15014">MTANSGLDYFGQMGFQILLREHTLVLKGNRSKLFAGGTDPAVKEIRPDDGPEIEQALSASPASDLNPARSPALDSPGNFQRILICSSPHTNAAGSLMKIIAGRSKILAWRATNWCFPTRWSCGGLGPNQDAYRVNLLSE</sequence>
<dbReference type="EMBL" id="SMFL01000024">
    <property type="protein sequence ID" value="TDE08712.1"/>
    <property type="molecule type" value="Genomic_DNA"/>
</dbReference>
<proteinExistence type="predicted"/>
<name>A0A4R5D5H6_9BACT</name>
<protein>
    <submittedName>
        <fullName evidence="2">Uncharacterized protein</fullName>
    </submittedName>
</protein>
<organism evidence="2 3">
    <name type="scientific">Dyadobacter psychrotolerans</name>
    <dbReference type="NCBI Taxonomy" id="2541721"/>
    <lineage>
        <taxon>Bacteria</taxon>
        <taxon>Pseudomonadati</taxon>
        <taxon>Bacteroidota</taxon>
        <taxon>Cytophagia</taxon>
        <taxon>Cytophagales</taxon>
        <taxon>Spirosomataceae</taxon>
        <taxon>Dyadobacter</taxon>
    </lineage>
</organism>
<dbReference type="AlphaFoldDB" id="A0A4R5D5H6"/>
<evidence type="ECO:0000313" key="3">
    <source>
        <dbReference type="Proteomes" id="UP000294850"/>
    </source>
</evidence>
<keyword evidence="3" id="KW-1185">Reference proteome</keyword>
<feature type="region of interest" description="Disordered" evidence="1">
    <location>
        <begin position="37"/>
        <end position="71"/>
    </location>
</feature>
<gene>
    <name evidence="2" type="ORF">E0F88_32300</name>
</gene>
<dbReference type="Proteomes" id="UP000294850">
    <property type="component" value="Unassembled WGS sequence"/>
</dbReference>
<evidence type="ECO:0000313" key="2">
    <source>
        <dbReference type="EMBL" id="TDE08712.1"/>
    </source>
</evidence>
<comment type="caution">
    <text evidence="2">The sequence shown here is derived from an EMBL/GenBank/DDBJ whole genome shotgun (WGS) entry which is preliminary data.</text>
</comment>
<dbReference type="OrthoDB" id="356681at2"/>
<reference evidence="2 3" key="1">
    <citation type="submission" date="2019-03" db="EMBL/GenBank/DDBJ databases">
        <title>Dyadobacter AR-3-6 sp. nov., isolated from arctic soil.</title>
        <authorList>
            <person name="Chaudhary D.K."/>
        </authorList>
    </citation>
    <scope>NUCLEOTIDE SEQUENCE [LARGE SCALE GENOMIC DNA]</scope>
    <source>
        <strain evidence="2 3">AR-3-6</strain>
    </source>
</reference>
<dbReference type="RefSeq" id="WP_131962732.1">
    <property type="nucleotide sequence ID" value="NZ_SMFL01000024.1"/>
</dbReference>
<accession>A0A4R5D5H6</accession>